<gene>
    <name evidence="2" type="ORF">H8705_02575</name>
</gene>
<dbReference type="PANTHER" id="PTHR41373">
    <property type="entry name" value="DUF2156 DOMAIN-CONTAINING PROTEIN"/>
    <property type="match status" value="1"/>
</dbReference>
<dbReference type="InterPro" id="IPR016732">
    <property type="entry name" value="UCP018688"/>
</dbReference>
<dbReference type="PIRSF" id="PIRSF018688">
    <property type="entry name" value="UCP018688"/>
    <property type="match status" value="1"/>
</dbReference>
<organism evidence="2 3">
    <name type="scientific">Youxingia wuxianensis</name>
    <dbReference type="NCBI Taxonomy" id="2763678"/>
    <lineage>
        <taxon>Bacteria</taxon>
        <taxon>Bacillati</taxon>
        <taxon>Bacillota</taxon>
        <taxon>Clostridia</taxon>
        <taxon>Eubacteriales</taxon>
        <taxon>Oscillospiraceae</taxon>
        <taxon>Youxingia</taxon>
    </lineage>
</organism>
<evidence type="ECO:0000259" key="1">
    <source>
        <dbReference type="Pfam" id="PF09924"/>
    </source>
</evidence>
<accession>A0A926EQ29</accession>
<dbReference type="PANTHER" id="PTHR41373:SF1">
    <property type="entry name" value="PHOSPHATIDYLGLYCEROL LYSYLTRANSFERASE C-TERMINAL DOMAIN-CONTAINING PROTEIN"/>
    <property type="match status" value="1"/>
</dbReference>
<dbReference type="Gene3D" id="3.40.630.30">
    <property type="match status" value="2"/>
</dbReference>
<protein>
    <submittedName>
        <fullName evidence="2">DUF2156 domain-containing protein</fullName>
    </submittedName>
</protein>
<dbReference type="RefSeq" id="WP_262394298.1">
    <property type="nucleotide sequence ID" value="NZ_JACRTD010000002.1"/>
</dbReference>
<name>A0A926EQ29_9FIRM</name>
<dbReference type="AlphaFoldDB" id="A0A926EQ29"/>
<dbReference type="InterPro" id="IPR016181">
    <property type="entry name" value="Acyl_CoA_acyltransferase"/>
</dbReference>
<reference evidence="2" key="1">
    <citation type="submission" date="2020-08" db="EMBL/GenBank/DDBJ databases">
        <title>Genome public.</title>
        <authorList>
            <person name="Liu C."/>
            <person name="Sun Q."/>
        </authorList>
    </citation>
    <scope>NUCLEOTIDE SEQUENCE</scope>
    <source>
        <strain evidence="2">NSJ-64</strain>
    </source>
</reference>
<dbReference type="SUPFAM" id="SSF55729">
    <property type="entry name" value="Acyl-CoA N-acyltransferases (Nat)"/>
    <property type="match status" value="2"/>
</dbReference>
<comment type="caution">
    <text evidence="2">The sequence shown here is derived from an EMBL/GenBank/DDBJ whole genome shotgun (WGS) entry which is preliminary data.</text>
</comment>
<feature type="domain" description="Phosphatidylglycerol lysyltransferase C-terminal" evidence="1">
    <location>
        <begin position="24"/>
        <end position="292"/>
    </location>
</feature>
<evidence type="ECO:0000313" key="2">
    <source>
        <dbReference type="EMBL" id="MBC8584464.1"/>
    </source>
</evidence>
<evidence type="ECO:0000313" key="3">
    <source>
        <dbReference type="Proteomes" id="UP000623678"/>
    </source>
</evidence>
<proteinExistence type="predicted"/>
<dbReference type="EMBL" id="JACRTD010000002">
    <property type="protein sequence ID" value="MBC8584464.1"/>
    <property type="molecule type" value="Genomic_DNA"/>
</dbReference>
<dbReference type="InterPro" id="IPR024320">
    <property type="entry name" value="LPG_synthase_C"/>
</dbReference>
<dbReference type="Pfam" id="PF09924">
    <property type="entry name" value="LPG_synthase_C"/>
    <property type="match status" value="1"/>
</dbReference>
<keyword evidence="3" id="KW-1185">Reference proteome</keyword>
<dbReference type="Proteomes" id="UP000623678">
    <property type="component" value="Unassembled WGS sequence"/>
</dbReference>
<sequence length="299" mass="34533">MVDFHPIEMKDREWIEPFLQAADLRGSEYSFANSFNWRKVHDIQVARQDGFYFVMAGKGKKKSYLYPIGQGDKLQAIESLVTDARERKTPFSIHGMLTEQTRELDSLFPGRFVFFETRDLYDYIYSRESLAGLAGKKLHAKRNHINKFKALNNWSYEPISRENIEQCWEMNRQWCIQQGCGEDPGLREEACAVRSCFEHYFSLEMQGGLLKSDGRVIAYTMGKPLCSDTFIVHIEKAFAEIQGAYPMINQQFVLHACEGFSYINREEDTGKEGLRKAKLSYYPSILLEKYTASLKGGAK</sequence>